<dbReference type="EMBL" id="UGGZ01000001">
    <property type="protein sequence ID" value="STO38018.1"/>
    <property type="molecule type" value="Genomic_DNA"/>
</dbReference>
<dbReference type="AlphaFoldDB" id="A0A377H6P8"/>
<proteinExistence type="predicted"/>
<evidence type="ECO:0000313" key="1">
    <source>
        <dbReference type="EMBL" id="STO38018.1"/>
    </source>
</evidence>
<reference evidence="1 2" key="1">
    <citation type="submission" date="2018-06" db="EMBL/GenBank/DDBJ databases">
        <authorList>
            <consortium name="Pathogen Informatics"/>
            <person name="Doyle S."/>
        </authorList>
    </citation>
    <scope>NUCLEOTIDE SEQUENCE [LARGE SCALE GENOMIC DNA]</scope>
    <source>
        <strain evidence="1 2">NCTC11413</strain>
    </source>
</reference>
<organism evidence="1 2">
    <name type="scientific">Gallibacterium anatis</name>
    <dbReference type="NCBI Taxonomy" id="750"/>
    <lineage>
        <taxon>Bacteria</taxon>
        <taxon>Pseudomonadati</taxon>
        <taxon>Pseudomonadota</taxon>
        <taxon>Gammaproteobacteria</taxon>
        <taxon>Pasteurellales</taxon>
        <taxon>Pasteurellaceae</taxon>
        <taxon>Gallibacterium</taxon>
    </lineage>
</organism>
<name>A0A377H6P8_9PAST</name>
<protein>
    <submittedName>
        <fullName evidence="1">Predicted acetyltransferase</fullName>
    </submittedName>
</protein>
<gene>
    <name evidence="1" type="ORF">NCTC11413_01140</name>
</gene>
<keyword evidence="1" id="KW-0808">Transferase</keyword>
<dbReference type="Proteomes" id="UP000254232">
    <property type="component" value="Unassembled WGS sequence"/>
</dbReference>
<evidence type="ECO:0000313" key="2">
    <source>
        <dbReference type="Proteomes" id="UP000254232"/>
    </source>
</evidence>
<accession>A0A377H6P8</accession>
<dbReference type="GO" id="GO:0016740">
    <property type="term" value="F:transferase activity"/>
    <property type="evidence" value="ECO:0007669"/>
    <property type="project" value="UniProtKB-KW"/>
</dbReference>
<sequence>MLNSQLRFLYRSVDAKGFCRLAMRNDTEADLVGHIMLSKARIKGEKVLALVPLTLSSQWQQQGVGLL</sequence>